<dbReference type="InParanoid" id="G7DXC6"/>
<dbReference type="Proteomes" id="UP000009131">
    <property type="component" value="Unassembled WGS sequence"/>
</dbReference>
<dbReference type="HOGENOM" id="CLU_3207784_0_0_1"/>
<sequence length="45" mass="4924">MWLEGSGEDYPAQEWQMAGFEGLNDGQISQSIQGASAVFINTQTM</sequence>
<evidence type="ECO:0000313" key="2">
    <source>
        <dbReference type="Proteomes" id="UP000009131"/>
    </source>
</evidence>
<keyword evidence="2" id="KW-1185">Reference proteome</keyword>
<evidence type="ECO:0000313" key="1">
    <source>
        <dbReference type="EMBL" id="GAA95236.1"/>
    </source>
</evidence>
<proteinExistence type="predicted"/>
<dbReference type="AlphaFoldDB" id="G7DXC6"/>
<organism evidence="1 2">
    <name type="scientific">Mixia osmundae (strain CBS 9802 / IAM 14324 / JCM 22182 / KY 12970)</name>
    <dbReference type="NCBI Taxonomy" id="764103"/>
    <lineage>
        <taxon>Eukaryota</taxon>
        <taxon>Fungi</taxon>
        <taxon>Dikarya</taxon>
        <taxon>Basidiomycota</taxon>
        <taxon>Pucciniomycotina</taxon>
        <taxon>Mixiomycetes</taxon>
        <taxon>Mixiales</taxon>
        <taxon>Mixiaceae</taxon>
        <taxon>Mixia</taxon>
    </lineage>
</organism>
<reference evidence="1 2" key="1">
    <citation type="journal article" date="2011" name="J. Gen. Appl. Microbiol.">
        <title>Draft genome sequencing of the enigmatic basidiomycete Mixia osmundae.</title>
        <authorList>
            <person name="Nishida H."/>
            <person name="Nagatsuka Y."/>
            <person name="Sugiyama J."/>
        </authorList>
    </citation>
    <scope>NUCLEOTIDE SEQUENCE [LARGE SCALE GENOMIC DNA]</scope>
    <source>
        <strain evidence="2">CBS 9802 / IAM 14324 / JCM 22182 / KY 12970</strain>
    </source>
</reference>
<dbReference type="EMBL" id="BABT02000061">
    <property type="protein sequence ID" value="GAA95236.1"/>
    <property type="molecule type" value="Genomic_DNA"/>
</dbReference>
<protein>
    <submittedName>
        <fullName evidence="1">Uncharacterized protein</fullName>
    </submittedName>
</protein>
<accession>G7DXC6</accession>
<reference evidence="1 2" key="2">
    <citation type="journal article" date="2012" name="Open Biol.">
        <title>Characteristics of nucleosomes and linker DNA regions on the genome of the basidiomycete Mixia osmundae revealed by mono- and dinucleosome mapping.</title>
        <authorList>
            <person name="Nishida H."/>
            <person name="Kondo S."/>
            <person name="Matsumoto T."/>
            <person name="Suzuki Y."/>
            <person name="Yoshikawa H."/>
            <person name="Taylor T.D."/>
            <person name="Sugiyama J."/>
        </authorList>
    </citation>
    <scope>NUCLEOTIDE SEQUENCE [LARGE SCALE GENOMIC DNA]</scope>
    <source>
        <strain evidence="2">CBS 9802 / IAM 14324 / JCM 22182 / KY 12970</strain>
    </source>
</reference>
<gene>
    <name evidence="1" type="primary">Mo01892</name>
    <name evidence="1" type="ORF">E5Q_01892</name>
</gene>
<name>G7DXC6_MIXOS</name>
<comment type="caution">
    <text evidence="1">The sequence shown here is derived from an EMBL/GenBank/DDBJ whole genome shotgun (WGS) entry which is preliminary data.</text>
</comment>